<dbReference type="OrthoDB" id="5404678at2759"/>
<dbReference type="Proteomes" id="UP000277580">
    <property type="component" value="Unassembled WGS sequence"/>
</dbReference>
<sequence length="224" mass="24979">MPQIDTAIRGLWNDKIAQLAPILGKIGYLESISQNSEYITVISDAITNIGAKSHNKSLTRSIEELGGNGGTERKLWGCLLRISDENKGRARGILKSLINIEGDLIASKTTCNSEEQDVLFLPEEDFEEDQKEELFFDDISADENSFFSWDEKSECGGGGKSDSLFGWEDEDDSSLFETPRSPLMDLGLFTNENEPPSLESYEPESLFAFETSVENVGDEDMIWI</sequence>
<keyword evidence="3" id="KW-1185">Reference proteome</keyword>
<dbReference type="EMBL" id="ML119174">
    <property type="protein sequence ID" value="RPB07857.1"/>
    <property type="molecule type" value="Genomic_DNA"/>
</dbReference>
<proteinExistence type="predicted"/>
<organism evidence="2 3">
    <name type="scientific">Morchella conica CCBAS932</name>
    <dbReference type="NCBI Taxonomy" id="1392247"/>
    <lineage>
        <taxon>Eukaryota</taxon>
        <taxon>Fungi</taxon>
        <taxon>Dikarya</taxon>
        <taxon>Ascomycota</taxon>
        <taxon>Pezizomycotina</taxon>
        <taxon>Pezizomycetes</taxon>
        <taxon>Pezizales</taxon>
        <taxon>Morchellaceae</taxon>
        <taxon>Morchella</taxon>
    </lineage>
</organism>
<evidence type="ECO:0000313" key="2">
    <source>
        <dbReference type="EMBL" id="RPB14678.1"/>
    </source>
</evidence>
<reference evidence="2 3" key="1">
    <citation type="journal article" date="2018" name="Nat. Ecol. Evol.">
        <title>Pezizomycetes genomes reveal the molecular basis of ectomycorrhizal truffle lifestyle.</title>
        <authorList>
            <person name="Murat C."/>
            <person name="Payen T."/>
            <person name="Noel B."/>
            <person name="Kuo A."/>
            <person name="Morin E."/>
            <person name="Chen J."/>
            <person name="Kohler A."/>
            <person name="Krizsan K."/>
            <person name="Balestrini R."/>
            <person name="Da Silva C."/>
            <person name="Montanini B."/>
            <person name="Hainaut M."/>
            <person name="Levati E."/>
            <person name="Barry K.W."/>
            <person name="Belfiori B."/>
            <person name="Cichocki N."/>
            <person name="Clum A."/>
            <person name="Dockter R.B."/>
            <person name="Fauchery L."/>
            <person name="Guy J."/>
            <person name="Iotti M."/>
            <person name="Le Tacon F."/>
            <person name="Lindquist E.A."/>
            <person name="Lipzen A."/>
            <person name="Malagnac F."/>
            <person name="Mello A."/>
            <person name="Molinier V."/>
            <person name="Miyauchi S."/>
            <person name="Poulain J."/>
            <person name="Riccioni C."/>
            <person name="Rubini A."/>
            <person name="Sitrit Y."/>
            <person name="Splivallo R."/>
            <person name="Traeger S."/>
            <person name="Wang M."/>
            <person name="Zifcakova L."/>
            <person name="Wipf D."/>
            <person name="Zambonelli A."/>
            <person name="Paolocci F."/>
            <person name="Nowrousian M."/>
            <person name="Ottonello S."/>
            <person name="Baldrian P."/>
            <person name="Spatafora J.W."/>
            <person name="Henrissat B."/>
            <person name="Nagy L.G."/>
            <person name="Aury J.M."/>
            <person name="Wincker P."/>
            <person name="Grigoriev I.V."/>
            <person name="Bonfante P."/>
            <person name="Martin F.M."/>
        </authorList>
    </citation>
    <scope>NUCLEOTIDE SEQUENCE [LARGE SCALE GENOMIC DNA]</scope>
    <source>
        <strain evidence="2 3">CCBAS932</strain>
    </source>
</reference>
<accession>A0A3N4KYY5</accession>
<dbReference type="EMBL" id="ML119117">
    <property type="protein sequence ID" value="RPB14678.1"/>
    <property type="molecule type" value="Genomic_DNA"/>
</dbReference>
<gene>
    <name evidence="2" type="ORF">P167DRAFT_572402</name>
    <name evidence="1" type="ORF">P167DRAFT_578903</name>
</gene>
<dbReference type="AlphaFoldDB" id="A0A3N4KYY5"/>
<protein>
    <submittedName>
        <fullName evidence="2">Uncharacterized protein</fullName>
    </submittedName>
</protein>
<evidence type="ECO:0000313" key="3">
    <source>
        <dbReference type="Proteomes" id="UP000277580"/>
    </source>
</evidence>
<name>A0A3N4KYY5_9PEZI</name>
<evidence type="ECO:0000313" key="1">
    <source>
        <dbReference type="EMBL" id="RPB07857.1"/>
    </source>
</evidence>